<evidence type="ECO:0000256" key="6">
    <source>
        <dbReference type="ARBA" id="ARBA00022833"/>
    </source>
</evidence>
<dbReference type="InterPro" id="IPR010161">
    <property type="entry name" value="Peptidase_M20B"/>
</dbReference>
<dbReference type="NCBIfam" id="NF003976">
    <property type="entry name" value="PRK05469.1"/>
    <property type="match status" value="1"/>
</dbReference>
<dbReference type="PANTHER" id="PTHR42994">
    <property type="entry name" value="PEPTIDASE T"/>
    <property type="match status" value="1"/>
</dbReference>
<keyword evidence="3" id="KW-0645">Protease</keyword>
<dbReference type="PROSITE" id="PS00759">
    <property type="entry name" value="ARGE_DAPE_CPG2_2"/>
    <property type="match status" value="1"/>
</dbReference>
<evidence type="ECO:0000259" key="9">
    <source>
        <dbReference type="Pfam" id="PF07687"/>
    </source>
</evidence>
<dbReference type="Gene3D" id="3.30.70.360">
    <property type="match status" value="1"/>
</dbReference>
<dbReference type="EC" id="3.4.11.4" evidence="8"/>
<keyword evidence="4" id="KW-0479">Metal-binding</keyword>
<dbReference type="STRING" id="762983.HMPREF9444_01883"/>
<dbReference type="eggNOG" id="COG2195">
    <property type="taxonomic scope" value="Bacteria"/>
</dbReference>
<dbReference type="InterPro" id="IPR001261">
    <property type="entry name" value="ArgE/DapE_CS"/>
</dbReference>
<dbReference type="GO" id="GO:0006518">
    <property type="term" value="P:peptide metabolic process"/>
    <property type="evidence" value="ECO:0007669"/>
    <property type="project" value="InterPro"/>
</dbReference>
<dbReference type="Gene3D" id="3.40.630.10">
    <property type="entry name" value="Zn peptidases"/>
    <property type="match status" value="1"/>
</dbReference>
<name>E8LM98_SUCHY</name>
<dbReference type="OrthoDB" id="9804934at2"/>
<comment type="cofactor">
    <cofactor evidence="1">
        <name>Zn(2+)</name>
        <dbReference type="ChEBI" id="CHEBI:29105"/>
    </cofactor>
</comment>
<keyword evidence="5 10" id="KW-0378">Hydrolase</keyword>
<accession>E8LM98</accession>
<reference evidence="10 11" key="1">
    <citation type="submission" date="2011-01" db="EMBL/GenBank/DDBJ databases">
        <authorList>
            <person name="Weinstock G."/>
            <person name="Sodergren E."/>
            <person name="Clifton S."/>
            <person name="Fulton L."/>
            <person name="Fulton B."/>
            <person name="Courtney L."/>
            <person name="Fronick C."/>
            <person name="Harrison M."/>
            <person name="Strong C."/>
            <person name="Farmer C."/>
            <person name="Delahaunty K."/>
            <person name="Markovic C."/>
            <person name="Hall O."/>
            <person name="Minx P."/>
            <person name="Tomlinson C."/>
            <person name="Mitreva M."/>
            <person name="Hou S."/>
            <person name="Chen J."/>
            <person name="Wollam A."/>
            <person name="Pepin K.H."/>
            <person name="Johnson M."/>
            <person name="Bhonagiri V."/>
            <person name="Zhang X."/>
            <person name="Suruliraj S."/>
            <person name="Warren W."/>
            <person name="Chinwalla A."/>
            <person name="Mardis E.R."/>
            <person name="Wilson R.K."/>
        </authorList>
    </citation>
    <scope>NUCLEOTIDE SEQUENCE [LARGE SCALE GENOMIC DNA]</scope>
    <source>
        <strain evidence="11">DSM 22608 / JCM 16073 / KCTC 15190 / YIT 12066</strain>
    </source>
</reference>
<evidence type="ECO:0000256" key="2">
    <source>
        <dbReference type="ARBA" id="ARBA00009692"/>
    </source>
</evidence>
<dbReference type="InterPro" id="IPR002933">
    <property type="entry name" value="Peptidase_M20"/>
</dbReference>
<dbReference type="GO" id="GO:0005829">
    <property type="term" value="C:cytosol"/>
    <property type="evidence" value="ECO:0007669"/>
    <property type="project" value="TreeGrafter"/>
</dbReference>
<feature type="domain" description="Peptidase M20 dimerisation" evidence="9">
    <location>
        <begin position="236"/>
        <end position="333"/>
    </location>
</feature>
<sequence length="440" mass="47499">MPRLILICLGLKYRGETMHQKGSKNALAQKLNKDPLLKNFIDYVRFDTKADLDSNTVPSRKGQLELGAFIVEKIKKLNFDVKQKDTGVVCVKVPASVGFEKVKSLCLLAHLDTAPDASGKNVNPLLVENYAGSGIELENGLIIDDKICPELKNHLGDDIVVTDGTTLLGADDKAGVAVLCTLLERLSSGAVKHGPLTIIFSVDEELGKSCSHLDVKEINCDYGVTVDGCDLGEFDIATFNADAAVVTIKGRSVHTAVAKGKMLNAIKAGSKFIDLVSSIPSPETTEGLEGFVHPHDIRGGVEQCVIKFIVRSFTKDGLIKLEDKLQAAVSKLNSLYGEEIASITFSFQYANMEEVLKQHPKFLDCCRKSFEDAGVLVKENFVRGGTDGSNLSNEGLPCPNIFTGGLCCHGPYECLPVASLHKSYAVVEALVKNMAKLDAL</sequence>
<keyword evidence="11" id="KW-1185">Reference proteome</keyword>
<dbReference type="InterPro" id="IPR036264">
    <property type="entry name" value="Bact_exopeptidase_dim_dom"/>
</dbReference>
<comment type="similarity">
    <text evidence="2">Belongs to the peptidase M20B family.</text>
</comment>
<keyword evidence="7" id="KW-0482">Metalloprotease</keyword>
<evidence type="ECO:0000256" key="3">
    <source>
        <dbReference type="ARBA" id="ARBA00022670"/>
    </source>
</evidence>
<dbReference type="PANTHER" id="PTHR42994:SF1">
    <property type="entry name" value="PEPTIDASE T"/>
    <property type="match status" value="1"/>
</dbReference>
<dbReference type="GO" id="GO:0045148">
    <property type="term" value="F:tripeptide aminopeptidase activity"/>
    <property type="evidence" value="ECO:0007669"/>
    <property type="project" value="UniProtKB-UniRule"/>
</dbReference>
<dbReference type="GO" id="GO:0006508">
    <property type="term" value="P:proteolysis"/>
    <property type="evidence" value="ECO:0007669"/>
    <property type="project" value="UniProtKB-UniRule"/>
</dbReference>
<dbReference type="NCBIfam" id="NF009920">
    <property type="entry name" value="PRK13381.1"/>
    <property type="match status" value="1"/>
</dbReference>
<dbReference type="SUPFAM" id="SSF55031">
    <property type="entry name" value="Bacterial exopeptidase dimerisation domain"/>
    <property type="match status" value="1"/>
</dbReference>
<evidence type="ECO:0000313" key="11">
    <source>
        <dbReference type="Proteomes" id="UP000018458"/>
    </source>
</evidence>
<gene>
    <name evidence="10" type="primary">pepT</name>
    <name evidence="10" type="ORF">HMPREF9444_01883</name>
</gene>
<dbReference type="Pfam" id="PF01546">
    <property type="entry name" value="Peptidase_M20"/>
    <property type="match status" value="1"/>
</dbReference>
<dbReference type="SUPFAM" id="SSF53187">
    <property type="entry name" value="Zn-dependent exopeptidases"/>
    <property type="match status" value="1"/>
</dbReference>
<comment type="caution">
    <text evidence="10">The sequence shown here is derived from an EMBL/GenBank/DDBJ whole genome shotgun (WGS) entry which is preliminary data.</text>
</comment>
<dbReference type="HOGENOM" id="CLU_053676_0_0_6"/>
<evidence type="ECO:0000256" key="5">
    <source>
        <dbReference type="ARBA" id="ARBA00022801"/>
    </source>
</evidence>
<organism evidence="10 11">
    <name type="scientific">Succinatimonas hippei (strain DSM 22608 / JCM 16073 / KCTC 15190 / YIT 12066)</name>
    <dbReference type="NCBI Taxonomy" id="762983"/>
    <lineage>
        <taxon>Bacteria</taxon>
        <taxon>Pseudomonadati</taxon>
        <taxon>Pseudomonadota</taxon>
        <taxon>Gammaproteobacteria</taxon>
        <taxon>Aeromonadales</taxon>
        <taxon>Succinivibrionaceae</taxon>
        <taxon>Succinatimonas</taxon>
    </lineage>
</organism>
<evidence type="ECO:0000256" key="1">
    <source>
        <dbReference type="ARBA" id="ARBA00001947"/>
    </source>
</evidence>
<keyword evidence="6" id="KW-0862">Zinc</keyword>
<proteinExistence type="inferred from homology"/>
<dbReference type="InterPro" id="IPR011650">
    <property type="entry name" value="Peptidase_M20_dimer"/>
</dbReference>
<evidence type="ECO:0000313" key="10">
    <source>
        <dbReference type="EMBL" id="EFY06370.1"/>
    </source>
</evidence>
<dbReference type="AlphaFoldDB" id="E8LM98"/>
<dbReference type="GO" id="GO:0008270">
    <property type="term" value="F:zinc ion binding"/>
    <property type="evidence" value="ECO:0007669"/>
    <property type="project" value="InterPro"/>
</dbReference>
<evidence type="ECO:0000256" key="8">
    <source>
        <dbReference type="NCBIfam" id="TIGR01882"/>
    </source>
</evidence>
<protein>
    <recommendedName>
        <fullName evidence="8">Peptidase T</fullName>
        <ecNumber evidence="8">3.4.11.4</ecNumber>
    </recommendedName>
</protein>
<dbReference type="Pfam" id="PF07687">
    <property type="entry name" value="M20_dimer"/>
    <property type="match status" value="1"/>
</dbReference>
<dbReference type="Proteomes" id="UP000018458">
    <property type="component" value="Unassembled WGS sequence"/>
</dbReference>
<evidence type="ECO:0000256" key="7">
    <source>
        <dbReference type="ARBA" id="ARBA00023049"/>
    </source>
</evidence>
<dbReference type="GO" id="GO:0008237">
    <property type="term" value="F:metallopeptidase activity"/>
    <property type="evidence" value="ECO:0007669"/>
    <property type="project" value="UniProtKB-KW"/>
</dbReference>
<dbReference type="EMBL" id="AEVO01000131">
    <property type="protein sequence ID" value="EFY06370.1"/>
    <property type="molecule type" value="Genomic_DNA"/>
</dbReference>
<evidence type="ECO:0000256" key="4">
    <source>
        <dbReference type="ARBA" id="ARBA00022723"/>
    </source>
</evidence>
<dbReference type="NCBIfam" id="TIGR01882">
    <property type="entry name" value="peptidase-T"/>
    <property type="match status" value="1"/>
</dbReference>
<keyword evidence="10" id="KW-0031">Aminopeptidase</keyword>